<proteinExistence type="evidence at transcript level"/>
<feature type="non-terminal residue" evidence="14">
    <location>
        <position position="356"/>
    </location>
</feature>
<evidence type="ECO:0000256" key="2">
    <source>
        <dbReference type="ARBA" id="ARBA00004947"/>
    </source>
</evidence>
<comment type="similarity">
    <text evidence="4">Belongs to the aldose epimerase family.</text>
</comment>
<comment type="catalytic activity">
    <reaction evidence="1">
        <text>alpha-D-galactose = beta-D-galactose</text>
        <dbReference type="Rhea" id="RHEA:28675"/>
        <dbReference type="ChEBI" id="CHEBI:27667"/>
        <dbReference type="ChEBI" id="CHEBI:28061"/>
        <dbReference type="EC" id="5.1.3.3"/>
    </reaction>
    <physiologicalReaction direction="right-to-left" evidence="1">
        <dbReference type="Rhea" id="RHEA:28677"/>
    </physiologicalReaction>
</comment>
<comment type="function">
    <text evidence="9">Mutarotase that catalyzes the interconversion of beta-D-galactose and alpha-D-galactose during galactose metabolism. Beta-D-galactose is metabolized in the liver into glucose 1-phosphate, the primary metabolic fuel, by the action of four enzymes that constitute the Leloir pathway: GALM, GALK1 (galactokinase), GALT (galactose-1-phosphate uridylyltransferase) and GALE (UDP-galactose-4'-epimerase). Involved in the maintenance of the equilibrium between the beta- and alpha-anomers of galactose, therefore ensuring a sufficient supply of the alpha-anomer for GALK1. Also active on D-glucose although shows a preference for galactose over glucose.</text>
</comment>
<evidence type="ECO:0000256" key="7">
    <source>
        <dbReference type="ARBA" id="ARBA00023277"/>
    </source>
</evidence>
<feature type="binding site" evidence="12">
    <location>
        <begin position="108"/>
        <end position="109"/>
    </location>
    <ligand>
        <name>beta-D-galactose</name>
        <dbReference type="ChEBI" id="CHEBI:27667"/>
    </ligand>
</feature>
<dbReference type="InterPro" id="IPR011013">
    <property type="entry name" value="Gal_mutarotase_sf_dom"/>
</dbReference>
<name>A0A191UR70_NILLU</name>
<dbReference type="GO" id="GO:0033499">
    <property type="term" value="P:galactose catabolic process via UDP-galactose, Leloir pathway"/>
    <property type="evidence" value="ECO:0007669"/>
    <property type="project" value="TreeGrafter"/>
</dbReference>
<feature type="signal peptide" evidence="13">
    <location>
        <begin position="1"/>
        <end position="22"/>
    </location>
</feature>
<dbReference type="EMBL" id="KU365959">
    <property type="protein sequence ID" value="ANJ04675.1"/>
    <property type="molecule type" value="mRNA"/>
</dbReference>
<dbReference type="InterPro" id="IPR047215">
    <property type="entry name" value="Galactose_mutarotase-like"/>
</dbReference>
<dbReference type="CDD" id="cd09019">
    <property type="entry name" value="galactose_mutarotase_like"/>
    <property type="match status" value="1"/>
</dbReference>
<dbReference type="InterPro" id="IPR015443">
    <property type="entry name" value="Aldose_1-epimerase"/>
</dbReference>
<feature type="chain" id="PRO_5008248304" description="Galactose mutarotase" evidence="13">
    <location>
        <begin position="23"/>
        <end position="356"/>
    </location>
</feature>
<evidence type="ECO:0000256" key="4">
    <source>
        <dbReference type="ARBA" id="ARBA00006206"/>
    </source>
</evidence>
<evidence type="ECO:0000256" key="5">
    <source>
        <dbReference type="ARBA" id="ARBA00021023"/>
    </source>
</evidence>
<evidence type="ECO:0000256" key="6">
    <source>
        <dbReference type="ARBA" id="ARBA00023235"/>
    </source>
</evidence>
<dbReference type="InterPro" id="IPR014718">
    <property type="entry name" value="GH-type_carb-bd"/>
</dbReference>
<feature type="active site" description="Proton donor" evidence="10">
    <location>
        <position position="210"/>
    </location>
</feature>
<evidence type="ECO:0000256" key="1">
    <source>
        <dbReference type="ARBA" id="ARBA00001712"/>
    </source>
</evidence>
<dbReference type="InterPro" id="IPR008183">
    <property type="entry name" value="Aldose_1/G6P_1-epimerase"/>
</dbReference>
<comment type="pathway">
    <text evidence="2">Carbohydrate metabolism; galactose metabolism.</text>
</comment>
<evidence type="ECO:0000256" key="10">
    <source>
        <dbReference type="PIRSR" id="PIRSR005096-1"/>
    </source>
</evidence>
<keyword evidence="7" id="KW-0119">Carbohydrate metabolism</keyword>
<accession>A0A191UR70</accession>
<dbReference type="Gene3D" id="2.70.98.10">
    <property type="match status" value="1"/>
</dbReference>
<keyword evidence="6" id="KW-0413">Isomerase</keyword>
<dbReference type="PANTHER" id="PTHR10091">
    <property type="entry name" value="ALDOSE-1-EPIMERASE"/>
    <property type="match status" value="1"/>
</dbReference>
<reference evidence="14" key="1">
    <citation type="submission" date="2015-12" db="EMBL/GenBank/DDBJ databases">
        <authorList>
            <person name="Shamseldin A."/>
            <person name="Moawad H."/>
            <person name="Abd El-Rahim W.M."/>
            <person name="Sadowsky M.J."/>
        </authorList>
    </citation>
    <scope>NUCLEOTIDE SEQUENCE</scope>
</reference>
<feature type="binding site" evidence="12">
    <location>
        <begin position="210"/>
        <end position="212"/>
    </location>
    <ligand>
        <name>beta-D-galactose</name>
        <dbReference type="ChEBI" id="CHEBI:27667"/>
    </ligand>
</feature>
<evidence type="ECO:0000256" key="3">
    <source>
        <dbReference type="ARBA" id="ARBA00005028"/>
    </source>
</evidence>
<dbReference type="SUPFAM" id="SSF74650">
    <property type="entry name" value="Galactose mutarotase-like"/>
    <property type="match status" value="1"/>
</dbReference>
<dbReference type="GO" id="GO:0006006">
    <property type="term" value="P:glucose metabolic process"/>
    <property type="evidence" value="ECO:0007669"/>
    <property type="project" value="TreeGrafter"/>
</dbReference>
<evidence type="ECO:0000256" key="8">
    <source>
        <dbReference type="ARBA" id="ARBA00032729"/>
    </source>
</evidence>
<keyword evidence="13" id="KW-0732">Signal</keyword>
<evidence type="ECO:0000256" key="11">
    <source>
        <dbReference type="PIRSR" id="PIRSR005096-2"/>
    </source>
</evidence>
<protein>
    <recommendedName>
        <fullName evidence="5">Galactose mutarotase</fullName>
    </recommendedName>
    <alternativeName>
        <fullName evidence="8">Aldose 1-epimerase</fullName>
    </alternativeName>
</protein>
<evidence type="ECO:0000313" key="14">
    <source>
        <dbReference type="EMBL" id="ANJ04675.1"/>
    </source>
</evidence>
<dbReference type="GO" id="GO:0004034">
    <property type="term" value="F:aldose 1-epimerase activity"/>
    <property type="evidence" value="ECO:0007669"/>
    <property type="project" value="UniProtKB-EC"/>
</dbReference>
<evidence type="ECO:0000256" key="13">
    <source>
        <dbReference type="SAM" id="SignalP"/>
    </source>
</evidence>
<organism evidence="14">
    <name type="scientific">Nilaparvata lugens</name>
    <name type="common">Brown planthopper</name>
    <dbReference type="NCBI Taxonomy" id="108931"/>
    <lineage>
        <taxon>Eukaryota</taxon>
        <taxon>Metazoa</taxon>
        <taxon>Ecdysozoa</taxon>
        <taxon>Arthropoda</taxon>
        <taxon>Hexapoda</taxon>
        <taxon>Insecta</taxon>
        <taxon>Pterygota</taxon>
        <taxon>Neoptera</taxon>
        <taxon>Paraneoptera</taxon>
        <taxon>Hemiptera</taxon>
        <taxon>Auchenorrhyncha</taxon>
        <taxon>Fulgoroidea</taxon>
        <taxon>Delphacidae</taxon>
        <taxon>Delphacinae</taxon>
        <taxon>Nilaparvata</taxon>
    </lineage>
</organism>
<dbReference type="UniPathway" id="UPA00214"/>
<dbReference type="Pfam" id="PF01263">
    <property type="entry name" value="Aldose_epim"/>
    <property type="match status" value="1"/>
</dbReference>
<reference evidence="14" key="2">
    <citation type="journal article" date="2016" name="J. Proteome Res.">
        <title>Screening and Functional Analyses of Nilaparvata lugens Salivary Proteome.</title>
        <authorList>
            <person name="Huang H.J."/>
            <person name="Liu C.W."/>
            <person name="Huang X.H."/>
            <person name="Zhou X."/>
            <person name="Zhuo J.C."/>
            <person name="Zhang C.X."/>
            <person name="Bao Y.Y."/>
        </authorList>
    </citation>
    <scope>NUCLEOTIDE SEQUENCE</scope>
</reference>
<dbReference type="AlphaFoldDB" id="A0A191UR70"/>
<dbReference type="GO" id="GO:0030246">
    <property type="term" value="F:carbohydrate binding"/>
    <property type="evidence" value="ECO:0007669"/>
    <property type="project" value="InterPro"/>
</dbReference>
<dbReference type="PIRSF" id="PIRSF005096">
    <property type="entry name" value="GALM"/>
    <property type="match status" value="1"/>
</dbReference>
<dbReference type="UniPathway" id="UPA00242"/>
<feature type="binding site" evidence="11">
    <location>
        <position position="279"/>
    </location>
    <ligand>
        <name>beta-D-galactose</name>
        <dbReference type="ChEBI" id="CHEBI:27667"/>
    </ligand>
</feature>
<dbReference type="PANTHER" id="PTHR10091:SF0">
    <property type="entry name" value="GALACTOSE MUTAROTASE"/>
    <property type="match status" value="1"/>
</dbReference>
<feature type="active site" description="Proton acceptor" evidence="10">
    <location>
        <position position="346"/>
    </location>
</feature>
<dbReference type="OrthoDB" id="274691at2759"/>
<sequence>MGYLVYSVACVAAILCTKGCNGTVTEDIFDYFVDQDTGVNHTVLRYTIENSEKKISCQLINFGATVTSLRVPDKDGNVDDILLGFDNVQSYNDSLNPYFGATVGRVANRIRGGTFKLDGTPYNLFKNAGNDTLHGGRRGFSRVMWQAEMKGDNQVKMTYVSPRDSEGFPGEVTAEATFTLLVNEVTKIPQLVITYKATANQRTPINIVNHAYFNLAGHKAGKDGIYRHKVQINADQYTKLDATLVPTGEIVNVTGTAYDLRNLTVVKAAIDGTGSDGVDINFCINGGRDEQKIQRDTAYIVDETSGRYLKLSTDQPGVQFYTHNNDNKFTGKEGFVYERHGAFCLETQNYPDAVNH</sequence>
<evidence type="ECO:0000256" key="12">
    <source>
        <dbReference type="PIRSR" id="PIRSR005096-3"/>
    </source>
</evidence>
<comment type="pathway">
    <text evidence="3">Carbohydrate metabolism; hexose metabolism.</text>
</comment>
<evidence type="ECO:0000256" key="9">
    <source>
        <dbReference type="ARBA" id="ARBA00045743"/>
    </source>
</evidence>